<dbReference type="InterPro" id="IPR017850">
    <property type="entry name" value="Alkaline_phosphatase_core_sf"/>
</dbReference>
<protein>
    <submittedName>
        <fullName evidence="3">Sulfatase-like hydrolase/transferase</fullName>
    </submittedName>
</protein>
<dbReference type="Pfam" id="PF00884">
    <property type="entry name" value="Sulfatase"/>
    <property type="match status" value="1"/>
</dbReference>
<proteinExistence type="inferred from homology"/>
<organism evidence="3 4">
    <name type="scientific">Fibrella forsythiae</name>
    <dbReference type="NCBI Taxonomy" id="2817061"/>
    <lineage>
        <taxon>Bacteria</taxon>
        <taxon>Pseudomonadati</taxon>
        <taxon>Bacteroidota</taxon>
        <taxon>Cytophagia</taxon>
        <taxon>Cytophagales</taxon>
        <taxon>Spirosomataceae</taxon>
        <taxon>Fibrella</taxon>
    </lineage>
</organism>
<dbReference type="EMBL" id="JAFMYW010000001">
    <property type="protein sequence ID" value="MBO0947983.1"/>
    <property type="molecule type" value="Genomic_DNA"/>
</dbReference>
<dbReference type="InterPro" id="IPR050738">
    <property type="entry name" value="Sulfatase"/>
</dbReference>
<evidence type="ECO:0000259" key="2">
    <source>
        <dbReference type="Pfam" id="PF00884"/>
    </source>
</evidence>
<dbReference type="PANTHER" id="PTHR42693">
    <property type="entry name" value="ARYLSULFATASE FAMILY MEMBER"/>
    <property type="match status" value="1"/>
</dbReference>
<dbReference type="Proteomes" id="UP000664628">
    <property type="component" value="Unassembled WGS sequence"/>
</dbReference>
<sequence>MKNVRLVFFALTSLLAFSAFVVSIQVKKPVQVNRPPNIILVLIDDMGTADVGCFGGTFAPTPNIDRLAAEGIKFTNYYSAAPICSPSRVGLTTGMAPGKWRITSFLAERKHNRSCEQADFLDASAPSVARQLKKAGYATAHFGKWHMGGGRDVDNAPAIPNYGFDEYASTWESPSPDPLLTSTNWIWARSDSVKRWSRTAYFVDKTLDFLKRNPGRPCYINLWPDDVHTPWVPDETTLDAFPKGTEKPREFSAVLAELDIQIGRLMAGLKAIGADNNTLIIFTSDNGALPTFGGKRSGTFRGSKLSLYEGGIRMPFIVRYPASAPKGKTDNQSIICATDLLPTFESLAGKKGTTSGDGENMATVLTGKPRVRTKPIFWEYGRNTESFRYPLPHDRSPNLAMRQGNWKLLVNDNGTGVELYDLTTDPSEKNDLSSQQRQVAEQMKAQLLAWRSALPKLN</sequence>
<comment type="caution">
    <text evidence="3">The sequence shown here is derived from an EMBL/GenBank/DDBJ whole genome shotgun (WGS) entry which is preliminary data.</text>
</comment>
<feature type="domain" description="Sulfatase N-terminal" evidence="2">
    <location>
        <begin position="36"/>
        <end position="349"/>
    </location>
</feature>
<dbReference type="SUPFAM" id="SSF53649">
    <property type="entry name" value="Alkaline phosphatase-like"/>
    <property type="match status" value="1"/>
</dbReference>
<name>A0ABS3JEX8_9BACT</name>
<dbReference type="Gene3D" id="3.40.720.10">
    <property type="entry name" value="Alkaline Phosphatase, subunit A"/>
    <property type="match status" value="1"/>
</dbReference>
<keyword evidence="4" id="KW-1185">Reference proteome</keyword>
<evidence type="ECO:0000313" key="4">
    <source>
        <dbReference type="Proteomes" id="UP000664628"/>
    </source>
</evidence>
<evidence type="ECO:0000256" key="1">
    <source>
        <dbReference type="ARBA" id="ARBA00008779"/>
    </source>
</evidence>
<dbReference type="InterPro" id="IPR000917">
    <property type="entry name" value="Sulfatase_N"/>
</dbReference>
<comment type="similarity">
    <text evidence="1">Belongs to the sulfatase family.</text>
</comment>
<reference evidence="3 4" key="1">
    <citation type="submission" date="2021-03" db="EMBL/GenBank/DDBJ databases">
        <title>Fibrella sp. HMF5405 genome sequencing and assembly.</title>
        <authorList>
            <person name="Kang H."/>
            <person name="Kim H."/>
            <person name="Bae S."/>
            <person name="Joh K."/>
        </authorList>
    </citation>
    <scope>NUCLEOTIDE SEQUENCE [LARGE SCALE GENOMIC DNA]</scope>
    <source>
        <strain evidence="3 4">HMF5405</strain>
    </source>
</reference>
<dbReference type="Gene3D" id="3.30.1120.10">
    <property type="match status" value="1"/>
</dbReference>
<gene>
    <name evidence="3" type="ORF">J2I46_05280</name>
</gene>
<evidence type="ECO:0000313" key="3">
    <source>
        <dbReference type="EMBL" id="MBO0947983.1"/>
    </source>
</evidence>
<dbReference type="RefSeq" id="WP_207327866.1">
    <property type="nucleotide sequence ID" value="NZ_JAFMYW010000001.1"/>
</dbReference>
<accession>A0ABS3JEX8</accession>
<dbReference type="PANTHER" id="PTHR42693:SF33">
    <property type="entry name" value="ARYLSULFATASE"/>
    <property type="match status" value="1"/>
</dbReference>